<reference evidence="3 4" key="1">
    <citation type="submission" date="2019-12" db="EMBL/GenBank/DDBJ databases">
        <title>Novel species isolated from a subtropical stream in China.</title>
        <authorList>
            <person name="Lu H."/>
        </authorList>
    </citation>
    <scope>NUCLEOTIDE SEQUENCE [LARGE SCALE GENOMIC DNA]</scope>
    <source>
        <strain evidence="3 4">FT50W</strain>
    </source>
</reference>
<evidence type="ECO:0000259" key="1">
    <source>
        <dbReference type="Pfam" id="PF00534"/>
    </source>
</evidence>
<dbReference type="GO" id="GO:0016757">
    <property type="term" value="F:glycosyltransferase activity"/>
    <property type="evidence" value="ECO:0007669"/>
    <property type="project" value="UniProtKB-ARBA"/>
</dbReference>
<sequence length="371" mass="40699">MKIVLLTSSMGAGGAERVAATLANAWSARGHQVTIMPTFSGRGDCFYPLADQVELRYLADVAGANGAGKKNWKTMLVRLLALRRFFRATRPDVIISFITNVNAAAVIASAGLRIPTIVCERSDPFAQPTTRIGKLYGALTYRFASCLMVQTAAVEQKYRQAKTRLKRLAVIPNPIPPQFELAPARRRESTRRHLVGVGRLADEKQFGLLIDIFARLASAHPDWHFHIVGKGPLEAQLQRRIDAHGLAQRIELRGPSSDIHATLQQADGFVLASRYEGFPNALLEAMATGLPCVTFDCPSGPREMTEAGQVALLVPSNDTAGMEQALRTLMGDAQLRERLGPQARSSVMRRFSVEAVLSQWEALFREVGALR</sequence>
<keyword evidence="3" id="KW-0808">Transferase</keyword>
<dbReference type="EMBL" id="WWCP01000014">
    <property type="protein sequence ID" value="MYM82947.1"/>
    <property type="molecule type" value="Genomic_DNA"/>
</dbReference>
<feature type="domain" description="Glycosyltransferase subfamily 4-like N-terminal" evidence="2">
    <location>
        <begin position="13"/>
        <end position="173"/>
    </location>
</feature>
<dbReference type="Proteomes" id="UP000474565">
    <property type="component" value="Unassembled WGS sequence"/>
</dbReference>
<name>A0A6L8MIJ3_9BURK</name>
<dbReference type="InterPro" id="IPR001296">
    <property type="entry name" value="Glyco_trans_1"/>
</dbReference>
<gene>
    <name evidence="3" type="ORF">GTP44_13390</name>
</gene>
<dbReference type="CDD" id="cd03820">
    <property type="entry name" value="GT4_AmsD-like"/>
    <property type="match status" value="1"/>
</dbReference>
<dbReference type="Pfam" id="PF13579">
    <property type="entry name" value="Glyco_trans_4_4"/>
    <property type="match status" value="1"/>
</dbReference>
<dbReference type="RefSeq" id="WP_161019831.1">
    <property type="nucleotide sequence ID" value="NZ_WWCP01000014.1"/>
</dbReference>
<organism evidence="3 4">
    <name type="scientific">Duganella lactea</name>
    <dbReference type="NCBI Taxonomy" id="2692173"/>
    <lineage>
        <taxon>Bacteria</taxon>
        <taxon>Pseudomonadati</taxon>
        <taxon>Pseudomonadota</taxon>
        <taxon>Betaproteobacteria</taxon>
        <taxon>Burkholderiales</taxon>
        <taxon>Oxalobacteraceae</taxon>
        <taxon>Telluria group</taxon>
        <taxon>Duganella</taxon>
    </lineage>
</organism>
<accession>A0A6L8MIJ3</accession>
<feature type="domain" description="Glycosyl transferase family 1" evidence="1">
    <location>
        <begin position="187"/>
        <end position="345"/>
    </location>
</feature>
<dbReference type="PANTHER" id="PTHR12526">
    <property type="entry name" value="GLYCOSYLTRANSFERASE"/>
    <property type="match status" value="1"/>
</dbReference>
<evidence type="ECO:0000313" key="4">
    <source>
        <dbReference type="Proteomes" id="UP000474565"/>
    </source>
</evidence>
<comment type="caution">
    <text evidence="3">The sequence shown here is derived from an EMBL/GenBank/DDBJ whole genome shotgun (WGS) entry which is preliminary data.</text>
</comment>
<protein>
    <submittedName>
        <fullName evidence="3">Glycosyltransferase</fullName>
    </submittedName>
</protein>
<dbReference type="AlphaFoldDB" id="A0A6L8MIJ3"/>
<dbReference type="Gene3D" id="3.40.50.2000">
    <property type="entry name" value="Glycogen Phosphorylase B"/>
    <property type="match status" value="2"/>
</dbReference>
<dbReference type="InterPro" id="IPR028098">
    <property type="entry name" value="Glyco_trans_4-like_N"/>
</dbReference>
<proteinExistence type="predicted"/>
<evidence type="ECO:0000313" key="3">
    <source>
        <dbReference type="EMBL" id="MYM82947.1"/>
    </source>
</evidence>
<dbReference type="Pfam" id="PF00534">
    <property type="entry name" value="Glycos_transf_1"/>
    <property type="match status" value="1"/>
</dbReference>
<dbReference type="SUPFAM" id="SSF53756">
    <property type="entry name" value="UDP-Glycosyltransferase/glycogen phosphorylase"/>
    <property type="match status" value="1"/>
</dbReference>
<evidence type="ECO:0000259" key="2">
    <source>
        <dbReference type="Pfam" id="PF13579"/>
    </source>
</evidence>